<evidence type="ECO:0000313" key="2">
    <source>
        <dbReference type="EMBL" id="OQR69201.1"/>
    </source>
</evidence>
<dbReference type="STRING" id="418985.A0A1V9X752"/>
<organism evidence="2 3">
    <name type="scientific">Tropilaelaps mercedesae</name>
    <dbReference type="NCBI Taxonomy" id="418985"/>
    <lineage>
        <taxon>Eukaryota</taxon>
        <taxon>Metazoa</taxon>
        <taxon>Ecdysozoa</taxon>
        <taxon>Arthropoda</taxon>
        <taxon>Chelicerata</taxon>
        <taxon>Arachnida</taxon>
        <taxon>Acari</taxon>
        <taxon>Parasitiformes</taxon>
        <taxon>Mesostigmata</taxon>
        <taxon>Gamasina</taxon>
        <taxon>Dermanyssoidea</taxon>
        <taxon>Laelapidae</taxon>
        <taxon>Tropilaelaps</taxon>
    </lineage>
</organism>
<dbReference type="InParanoid" id="A0A1V9X752"/>
<dbReference type="EMBL" id="MNPL01021874">
    <property type="protein sequence ID" value="OQR69201.1"/>
    <property type="molecule type" value="Genomic_DNA"/>
</dbReference>
<feature type="region of interest" description="Disordered" evidence="1">
    <location>
        <begin position="418"/>
        <end position="439"/>
    </location>
</feature>
<accession>A0A1V9X752</accession>
<comment type="caution">
    <text evidence="2">The sequence shown here is derived from an EMBL/GenBank/DDBJ whole genome shotgun (WGS) entry which is preliminary data.</text>
</comment>
<feature type="region of interest" description="Disordered" evidence="1">
    <location>
        <begin position="1"/>
        <end position="31"/>
    </location>
</feature>
<reference evidence="2 3" key="1">
    <citation type="journal article" date="2017" name="Gigascience">
        <title>Draft genome of the honey bee ectoparasitic mite, Tropilaelaps mercedesae, is shaped by the parasitic life history.</title>
        <authorList>
            <person name="Dong X."/>
            <person name="Armstrong S.D."/>
            <person name="Xia D."/>
            <person name="Makepeace B.L."/>
            <person name="Darby A.C."/>
            <person name="Kadowaki T."/>
        </authorList>
    </citation>
    <scope>NUCLEOTIDE SEQUENCE [LARGE SCALE GENOMIC DNA]</scope>
    <source>
        <strain evidence="2">Wuxi-XJTLU</strain>
    </source>
</reference>
<feature type="region of interest" description="Disordered" evidence="1">
    <location>
        <begin position="376"/>
        <end position="396"/>
    </location>
</feature>
<keyword evidence="3" id="KW-1185">Reference proteome</keyword>
<protein>
    <submittedName>
        <fullName evidence="2">Uncharacterized protein</fullName>
    </submittedName>
</protein>
<feature type="compositionally biased region" description="Pro residues" evidence="1">
    <location>
        <begin position="1"/>
        <end position="11"/>
    </location>
</feature>
<proteinExistence type="predicted"/>
<evidence type="ECO:0000313" key="3">
    <source>
        <dbReference type="Proteomes" id="UP000192247"/>
    </source>
</evidence>
<gene>
    <name evidence="2" type="ORF">BIW11_04418</name>
</gene>
<sequence length="587" mass="67060">MKPRDPPPPPTRAQRRTSNTKHSERDQPRPPHTQAVGYCERYCEKYCGRYCEGYCERYCESYCRKYCEKYCESYCRKYCEKYCGRYCERYCESYCGKYCERYCESYCGKYCERYCGKYCGKYCGRYCERCVVVTGGGILEPETIDRMRFAEVVAGRCRRALTCNKYWQSLASRFEFPSDSLRAFRSLSVSQSYNEPNTGSVSGNWYQLAGSPTVALDGNRRNTLPGLRQRPRRPPLWALNLIFETQKYTAGPIQGPGGRGEYSTNSEMQYRPRCRGLRAVVVKTDDVHCRMNRQTRDKQNFLEEFCKSARTFSKYFRYWRRFQISSGGRNKNRYNSSSVAQLTLPFALSNSPDPMQNSPFQRGPEVQLLEDGDLAKRRGRTGGDQNEQATLPHDHHCDCRKNSIRLSRTQTDHVGRVASQTPPHIGIKAGSRVHRKGGAALPPSLGRVWPIRTAPRDERVFAEIEREKLAPAEVQLSAIRLMARSCNVAVSGWPPRSGSAVAIHNYGRFARTTTTFSNTFTESHRPAHLGSVGDARHLPLIIIALTRFRSATSESAARTHVEQFGCFDTTSSSQVLAIYWQQLPPSS</sequence>
<name>A0A1V9X752_9ACAR</name>
<dbReference type="Proteomes" id="UP000192247">
    <property type="component" value="Unassembled WGS sequence"/>
</dbReference>
<evidence type="ECO:0000256" key="1">
    <source>
        <dbReference type="SAM" id="MobiDB-lite"/>
    </source>
</evidence>
<dbReference type="AlphaFoldDB" id="A0A1V9X752"/>